<gene>
    <name evidence="2" type="ORF">LC0644_0266</name>
</gene>
<accession>A0A0C9Q783</accession>
<evidence type="ECO:0008006" key="4">
    <source>
        <dbReference type="Google" id="ProtNLM"/>
    </source>
</evidence>
<dbReference type="EMBL" id="BAYM01000013">
    <property type="protein sequence ID" value="GAN35677.1"/>
    <property type="molecule type" value="Genomic_DNA"/>
</dbReference>
<dbReference type="InterPro" id="IPR004716">
    <property type="entry name" value="PTS_IIA_glucitol/sorbitol-sp"/>
</dbReference>
<evidence type="ECO:0000313" key="3">
    <source>
        <dbReference type="Proteomes" id="UP000032552"/>
    </source>
</evidence>
<dbReference type="GO" id="GO:0008982">
    <property type="term" value="F:protein-N(PI)-phosphohistidine-sugar phosphotransferase activity"/>
    <property type="evidence" value="ECO:0007669"/>
    <property type="project" value="InterPro"/>
</dbReference>
<dbReference type="GO" id="GO:0016301">
    <property type="term" value="F:kinase activity"/>
    <property type="evidence" value="ECO:0007669"/>
    <property type="project" value="TreeGrafter"/>
</dbReference>
<dbReference type="PANTHER" id="PTHR40398">
    <property type="entry name" value="PTS SYSTEM GLUCITOL/SORBITOL-SPECIFIC EIIA COMPONENT"/>
    <property type="match status" value="1"/>
</dbReference>
<dbReference type="PROSITE" id="PS51097">
    <property type="entry name" value="PTS_EIIA_TYPE_5"/>
    <property type="match status" value="1"/>
</dbReference>
<proteinExistence type="predicted"/>
<dbReference type="GO" id="GO:0009401">
    <property type="term" value="P:phosphoenolpyruvate-dependent sugar phosphotransferase system"/>
    <property type="evidence" value="ECO:0007669"/>
    <property type="project" value="InterPro"/>
</dbReference>
<dbReference type="Gene3D" id="2.40.33.40">
    <property type="entry name" value="Phosphotransferase system, glucitol/sorbitol-specific IIA component"/>
    <property type="match status" value="1"/>
</dbReference>
<dbReference type="InterPro" id="IPR036665">
    <property type="entry name" value="PTS_IIA_glucitol/sorbitol_sf"/>
</dbReference>
<dbReference type="GO" id="GO:0005737">
    <property type="term" value="C:cytoplasm"/>
    <property type="evidence" value="ECO:0007669"/>
    <property type="project" value="InterPro"/>
</dbReference>
<evidence type="ECO:0000313" key="2">
    <source>
        <dbReference type="EMBL" id="GAN35677.1"/>
    </source>
</evidence>
<evidence type="ECO:0000256" key="1">
    <source>
        <dbReference type="PROSITE-ProRule" id="PRU00420"/>
    </source>
</evidence>
<protein>
    <recommendedName>
        <fullName evidence="4">PTS system glucitol/sorbitol-specific transporter subunit IIA</fullName>
    </recommendedName>
</protein>
<reference evidence="3" key="1">
    <citation type="submission" date="2014-05" db="EMBL/GenBank/DDBJ databases">
        <title>Whole genome sequencing of Lactobacillus casei NRIC0644.</title>
        <authorList>
            <person name="Atarashi H."/>
            <person name="Yoshida Y."/>
            <person name="Fujimura S."/>
            <person name="Tanaka N."/>
            <person name="Shiwa Y."/>
            <person name="Yoshikawa H."/>
            <person name="Okada S."/>
            <person name="Nakagawa J."/>
        </authorList>
    </citation>
    <scope>NUCLEOTIDE SEQUENCE [LARGE SCALE GENOMIC DNA]</scope>
    <source>
        <strain evidence="3">NRIC0644</strain>
    </source>
</reference>
<name>A0A0C9Q783_LACPA</name>
<dbReference type="Pfam" id="PF03829">
    <property type="entry name" value="PTSIIA_gutA"/>
    <property type="match status" value="1"/>
</dbReference>
<dbReference type="Proteomes" id="UP000032552">
    <property type="component" value="Unassembled WGS sequence"/>
</dbReference>
<feature type="modified residue" description="Phosphohistidine; by HPr" evidence="1">
    <location>
        <position position="39"/>
    </location>
</feature>
<dbReference type="AlphaFoldDB" id="A0A0C9Q783"/>
<dbReference type="SUPFAM" id="SSF141530">
    <property type="entry name" value="PTSIIA/GutA-like"/>
    <property type="match status" value="1"/>
</dbReference>
<sequence>MQTRVISIGPEAKELIEGGIIILFNPSAPEELKEISVLHEREDDAKNVLHEGGIISFGSQEYTIDFVGSDANANFDALGHLAIYVNNGDEDTGQLPGSVFISSKTFDLPTIEVGQQIRIF</sequence>
<dbReference type="RefSeq" id="WP_016381051.1">
    <property type="nucleotide sequence ID" value="NZ_BAYM01000013.1"/>
</dbReference>
<dbReference type="PANTHER" id="PTHR40398:SF1">
    <property type="entry name" value="PTS SYSTEM GLUCITOL_SORBITOL-SPECIFIC EIIA COMPONENT"/>
    <property type="match status" value="1"/>
</dbReference>
<comment type="caution">
    <text evidence="2">The sequence shown here is derived from an EMBL/GenBank/DDBJ whole genome shotgun (WGS) entry which is preliminary data.</text>
</comment>
<organism evidence="2 3">
    <name type="scientific">Lacticaseibacillus paracasei NRIC 0644</name>
    <dbReference type="NCBI Taxonomy" id="1435038"/>
    <lineage>
        <taxon>Bacteria</taxon>
        <taxon>Bacillati</taxon>
        <taxon>Bacillota</taxon>
        <taxon>Bacilli</taxon>
        <taxon>Lactobacillales</taxon>
        <taxon>Lactobacillaceae</taxon>
        <taxon>Lacticaseibacillus</taxon>
    </lineage>
</organism>